<name>A0A0R3TNA4_RODNA</name>
<gene>
    <name evidence="1" type="ORF">HNAJ_LOCUS8846</name>
</gene>
<sequence length="118" mass="13655">MASLMCWKTWKSTKTAVRVFLASFFDVLGESGYLLNIFGLKEPGQPLVNHSFHKFGQNACDGDRPIVVKVYWYFYGTFPLVRYETGFPDFAGKRQHGFLGFWSHSRMNSVFARRPFVI</sequence>
<accession>A0A0R3TNA4</accession>
<dbReference type="AlphaFoldDB" id="A0A0R3TNA4"/>
<protein>
    <submittedName>
        <fullName evidence="3">Secreted protein</fullName>
    </submittedName>
</protein>
<dbReference type="WBParaSite" id="HNAJ_0000885001-mRNA-1">
    <property type="protein sequence ID" value="HNAJ_0000885001-mRNA-1"/>
    <property type="gene ID" value="HNAJ_0000885001"/>
</dbReference>
<organism evidence="3">
    <name type="scientific">Rodentolepis nana</name>
    <name type="common">Dwarf tapeworm</name>
    <name type="synonym">Hymenolepis nana</name>
    <dbReference type="NCBI Taxonomy" id="102285"/>
    <lineage>
        <taxon>Eukaryota</taxon>
        <taxon>Metazoa</taxon>
        <taxon>Spiralia</taxon>
        <taxon>Lophotrochozoa</taxon>
        <taxon>Platyhelminthes</taxon>
        <taxon>Cestoda</taxon>
        <taxon>Eucestoda</taxon>
        <taxon>Cyclophyllidea</taxon>
        <taxon>Hymenolepididae</taxon>
        <taxon>Rodentolepis</taxon>
    </lineage>
</organism>
<evidence type="ECO:0000313" key="3">
    <source>
        <dbReference type="WBParaSite" id="HNAJ_0000885001-mRNA-1"/>
    </source>
</evidence>
<proteinExistence type="predicted"/>
<reference evidence="1 2" key="2">
    <citation type="submission" date="2018-11" db="EMBL/GenBank/DDBJ databases">
        <authorList>
            <consortium name="Pathogen Informatics"/>
        </authorList>
    </citation>
    <scope>NUCLEOTIDE SEQUENCE [LARGE SCALE GENOMIC DNA]</scope>
</reference>
<keyword evidence="2" id="KW-1185">Reference proteome</keyword>
<dbReference type="Proteomes" id="UP000278807">
    <property type="component" value="Unassembled WGS sequence"/>
</dbReference>
<reference evidence="3" key="1">
    <citation type="submission" date="2017-02" db="UniProtKB">
        <authorList>
            <consortium name="WormBaseParasite"/>
        </authorList>
    </citation>
    <scope>IDENTIFICATION</scope>
</reference>
<dbReference type="EMBL" id="UZAE01012406">
    <property type="protein sequence ID" value="VDO05003.1"/>
    <property type="molecule type" value="Genomic_DNA"/>
</dbReference>
<evidence type="ECO:0000313" key="1">
    <source>
        <dbReference type="EMBL" id="VDO05003.1"/>
    </source>
</evidence>
<evidence type="ECO:0000313" key="2">
    <source>
        <dbReference type="Proteomes" id="UP000278807"/>
    </source>
</evidence>